<dbReference type="GO" id="GO:0005829">
    <property type="term" value="C:cytosol"/>
    <property type="evidence" value="ECO:0007669"/>
    <property type="project" value="TreeGrafter"/>
</dbReference>
<proteinExistence type="inferred from homology"/>
<evidence type="ECO:0000256" key="4">
    <source>
        <dbReference type="ARBA" id="ARBA00022741"/>
    </source>
</evidence>
<dbReference type="PANTHER" id="PTHR23077">
    <property type="entry name" value="AAA-FAMILY ATPASE"/>
    <property type="match status" value="1"/>
</dbReference>
<evidence type="ECO:0000256" key="2">
    <source>
        <dbReference type="ARBA" id="ARBA00006914"/>
    </source>
</evidence>
<dbReference type="SMART" id="SM00382">
    <property type="entry name" value="AAA"/>
    <property type="match status" value="2"/>
</dbReference>
<evidence type="ECO:0000256" key="10">
    <source>
        <dbReference type="ARBA" id="ARBA00048778"/>
    </source>
</evidence>
<accession>A0AAV8UXJ7</accession>
<protein>
    <recommendedName>
        <fullName evidence="8">Peroxisomal ATPase PEX6</fullName>
    </recommendedName>
    <alternativeName>
        <fullName evidence="9">Peroxin-6</fullName>
    </alternativeName>
</protein>
<organism evidence="13 14">
    <name type="scientific">Rhodosorus marinus</name>
    <dbReference type="NCBI Taxonomy" id="101924"/>
    <lineage>
        <taxon>Eukaryota</taxon>
        <taxon>Rhodophyta</taxon>
        <taxon>Stylonematophyceae</taxon>
        <taxon>Stylonematales</taxon>
        <taxon>Stylonemataceae</taxon>
        <taxon>Rhodosorus</taxon>
    </lineage>
</organism>
<dbReference type="GO" id="GO:0005778">
    <property type="term" value="C:peroxisomal membrane"/>
    <property type="evidence" value="ECO:0007669"/>
    <property type="project" value="TreeGrafter"/>
</dbReference>
<dbReference type="InterPro" id="IPR050168">
    <property type="entry name" value="AAA_ATPase_domain"/>
</dbReference>
<evidence type="ECO:0000259" key="12">
    <source>
        <dbReference type="SMART" id="SM00382"/>
    </source>
</evidence>
<feature type="region of interest" description="Disordered" evidence="11">
    <location>
        <begin position="765"/>
        <end position="794"/>
    </location>
</feature>
<dbReference type="Pfam" id="PF00004">
    <property type="entry name" value="AAA"/>
    <property type="match status" value="1"/>
</dbReference>
<dbReference type="FunFam" id="3.40.50.300:FF:000109">
    <property type="entry name" value="Peroxisomal biogenesis factor 6"/>
    <property type="match status" value="1"/>
</dbReference>
<keyword evidence="3" id="KW-0962">Peroxisome biogenesis</keyword>
<evidence type="ECO:0000313" key="14">
    <source>
        <dbReference type="Proteomes" id="UP001157974"/>
    </source>
</evidence>
<evidence type="ECO:0000256" key="5">
    <source>
        <dbReference type="ARBA" id="ARBA00022801"/>
    </source>
</evidence>
<sequence length="841" mass="91639">MVLEFSSFVPRSGGELKSVKLVGTALPLECWEGLGDAVGWDPSAQVVTVGVRVLRELCVISGRNLVISSEKSDLSRVARVVASETLRGGSGEALDAAFLSPALAASLGVDLESASVLTLRAARAEEDAVEASWAKFSLLRDGKNPSNFQVTSAALRRYLRTPKTFAKNDVIAVLTAAETLGNEDEENGGTEESFGSLEDDPTYSTFTKINFFRLEDIKSKQTACSSEAASHFLITGDTTVEQGPASGGRRPAGILDVCRYMWKDQLRPRTLEMPSSEPIVSKVKQVISGNLRGVRSSILVYGQRGSGKMRSSLFAAEMLGCSVVELNCLEAAFSETVVSKAVAHASLSTPSVLILSHVAAIVPMLGLNEKAQSTRAMQTNAAQRTYGRLRRLLVGDTNLSADRWHSGWDSIRVDQTSITIVAIHHGDVDDLEPEFRAQFTFELESDTPNLRERERLIAESMQRCGLAEDYAGYLASQLAGRSVDEVYALMRDASARAMRDNHPLRTEHLNQALLRAQQAAGSDAAKAVKVSWEDVGGLSEAKSEIVECIELPLRKPELFASSMKRRSGLLFYGPPGTGKTLLAKAVASECGCSFISVKGPELMNMYVGESERNVRDVFNRARLARPCVVFFDELDALAPSRGRGADSGGVSDRIVSQLLAEVDGLDSNGGEVFVIGATNRPDLIDTGLLRPGRFDRLVFIGTPDTREAQFKVLEALTRKFRLRDDVDLMKILDECPEPPLLSGADFYGLASSSWLAACKRTLTGGPDNRKPAEEVKKRPRLFQEDSDDEGQNCPQLEEEEARIIVTQEDFLMASKELTPSLTTADIARYYALRDNFQGRAK</sequence>
<keyword evidence="7" id="KW-0472">Membrane</keyword>
<evidence type="ECO:0000256" key="9">
    <source>
        <dbReference type="ARBA" id="ARBA00034920"/>
    </source>
</evidence>
<feature type="compositionally biased region" description="Basic and acidic residues" evidence="11">
    <location>
        <begin position="767"/>
        <end position="776"/>
    </location>
</feature>
<comment type="subcellular location">
    <subcellularLocation>
        <location evidence="1">Membrane</location>
    </subcellularLocation>
</comment>
<evidence type="ECO:0000256" key="3">
    <source>
        <dbReference type="ARBA" id="ARBA00022593"/>
    </source>
</evidence>
<feature type="domain" description="AAA+ ATPase" evidence="12">
    <location>
        <begin position="565"/>
        <end position="704"/>
    </location>
</feature>
<evidence type="ECO:0000256" key="11">
    <source>
        <dbReference type="SAM" id="MobiDB-lite"/>
    </source>
</evidence>
<comment type="catalytic activity">
    <reaction evidence="10">
        <text>ATP + H2O = ADP + phosphate + H(+)</text>
        <dbReference type="Rhea" id="RHEA:13065"/>
        <dbReference type="ChEBI" id="CHEBI:15377"/>
        <dbReference type="ChEBI" id="CHEBI:15378"/>
        <dbReference type="ChEBI" id="CHEBI:30616"/>
        <dbReference type="ChEBI" id="CHEBI:43474"/>
        <dbReference type="ChEBI" id="CHEBI:456216"/>
    </reaction>
    <physiologicalReaction direction="left-to-right" evidence="10">
        <dbReference type="Rhea" id="RHEA:13066"/>
    </physiologicalReaction>
</comment>
<dbReference type="Gene3D" id="3.40.50.300">
    <property type="entry name" value="P-loop containing nucleotide triphosphate hydrolases"/>
    <property type="match status" value="2"/>
</dbReference>
<keyword evidence="6" id="KW-0067">ATP-binding</keyword>
<evidence type="ECO:0000313" key="13">
    <source>
        <dbReference type="EMBL" id="KAJ8907325.1"/>
    </source>
</evidence>
<dbReference type="InterPro" id="IPR047533">
    <property type="entry name" value="RecA-like_PEX6_r2"/>
</dbReference>
<evidence type="ECO:0000256" key="7">
    <source>
        <dbReference type="ARBA" id="ARBA00023136"/>
    </source>
</evidence>
<dbReference type="Gene3D" id="1.10.8.60">
    <property type="match status" value="2"/>
</dbReference>
<keyword evidence="5" id="KW-0378">Hydrolase</keyword>
<gene>
    <name evidence="13" type="ORF">NDN08_007439</name>
</gene>
<dbReference type="InterPro" id="IPR027417">
    <property type="entry name" value="P-loop_NTPase"/>
</dbReference>
<feature type="domain" description="AAA+ ATPase" evidence="12">
    <location>
        <begin position="294"/>
        <end position="447"/>
    </location>
</feature>
<dbReference type="InterPro" id="IPR003959">
    <property type="entry name" value="ATPase_AAA_core"/>
</dbReference>
<comment type="caution">
    <text evidence="13">The sequence shown here is derived from an EMBL/GenBank/DDBJ whole genome shotgun (WGS) entry which is preliminary data.</text>
</comment>
<dbReference type="InterPro" id="IPR003593">
    <property type="entry name" value="AAA+_ATPase"/>
</dbReference>
<dbReference type="GO" id="GO:0016558">
    <property type="term" value="P:protein import into peroxisome matrix"/>
    <property type="evidence" value="ECO:0007669"/>
    <property type="project" value="TreeGrafter"/>
</dbReference>
<name>A0AAV8UXJ7_9RHOD</name>
<evidence type="ECO:0000256" key="8">
    <source>
        <dbReference type="ARBA" id="ARBA00034811"/>
    </source>
</evidence>
<keyword evidence="14" id="KW-1185">Reference proteome</keyword>
<dbReference type="Proteomes" id="UP001157974">
    <property type="component" value="Unassembled WGS sequence"/>
</dbReference>
<dbReference type="AlphaFoldDB" id="A0AAV8UXJ7"/>
<evidence type="ECO:0000256" key="1">
    <source>
        <dbReference type="ARBA" id="ARBA00004370"/>
    </source>
</evidence>
<evidence type="ECO:0000256" key="6">
    <source>
        <dbReference type="ARBA" id="ARBA00022840"/>
    </source>
</evidence>
<keyword evidence="4" id="KW-0547">Nucleotide-binding</keyword>
<feature type="compositionally biased region" description="Acidic residues" evidence="11">
    <location>
        <begin position="784"/>
        <end position="794"/>
    </location>
</feature>
<dbReference type="GO" id="GO:0016887">
    <property type="term" value="F:ATP hydrolysis activity"/>
    <property type="evidence" value="ECO:0007669"/>
    <property type="project" value="InterPro"/>
</dbReference>
<dbReference type="GO" id="GO:0005524">
    <property type="term" value="F:ATP binding"/>
    <property type="evidence" value="ECO:0007669"/>
    <property type="project" value="UniProtKB-KW"/>
</dbReference>
<dbReference type="PANTHER" id="PTHR23077:SF9">
    <property type="entry name" value="PEROXISOMAL ATPASE PEX6"/>
    <property type="match status" value="1"/>
</dbReference>
<dbReference type="SUPFAM" id="SSF52540">
    <property type="entry name" value="P-loop containing nucleoside triphosphate hydrolases"/>
    <property type="match status" value="2"/>
</dbReference>
<comment type="similarity">
    <text evidence="2">Belongs to the AAA ATPase family.</text>
</comment>
<dbReference type="CDD" id="cd19527">
    <property type="entry name" value="RecA-like_PEX6_r2"/>
    <property type="match status" value="1"/>
</dbReference>
<reference evidence="13 14" key="1">
    <citation type="journal article" date="2023" name="Nat. Commun.">
        <title>Origin of minicircular mitochondrial genomes in red algae.</title>
        <authorList>
            <person name="Lee Y."/>
            <person name="Cho C.H."/>
            <person name="Lee Y.M."/>
            <person name="Park S.I."/>
            <person name="Yang J.H."/>
            <person name="West J.A."/>
            <person name="Bhattacharya D."/>
            <person name="Yoon H.S."/>
        </authorList>
    </citation>
    <scope>NUCLEOTIDE SEQUENCE [LARGE SCALE GENOMIC DNA]</scope>
    <source>
        <strain evidence="13 14">CCMP1338</strain>
        <tissue evidence="13">Whole cell</tissue>
    </source>
</reference>
<dbReference type="EMBL" id="JAMWBK010000002">
    <property type="protein sequence ID" value="KAJ8907325.1"/>
    <property type="molecule type" value="Genomic_DNA"/>
</dbReference>